<dbReference type="EMBL" id="UINC01028925">
    <property type="protein sequence ID" value="SVB10787.1"/>
    <property type="molecule type" value="Genomic_DNA"/>
</dbReference>
<dbReference type="InterPro" id="IPR052565">
    <property type="entry name" value="Glutaredoxin-like_YDR286C"/>
</dbReference>
<dbReference type="Gene3D" id="3.40.30.10">
    <property type="entry name" value="Glutaredoxin"/>
    <property type="match status" value="1"/>
</dbReference>
<dbReference type="AlphaFoldDB" id="A0A382BC46"/>
<dbReference type="PANTHER" id="PTHR33558">
    <property type="entry name" value="GLUTAREDOXIN-LIKE PROTEIN C5ORF63 HOMOLOG"/>
    <property type="match status" value="1"/>
</dbReference>
<accession>A0A382BC46</accession>
<dbReference type="Pfam" id="PF05768">
    <property type="entry name" value="Glrx-like"/>
    <property type="match status" value="1"/>
</dbReference>
<proteinExistence type="predicted"/>
<evidence type="ECO:0000313" key="1">
    <source>
        <dbReference type="EMBL" id="SVB10787.1"/>
    </source>
</evidence>
<dbReference type="PANTHER" id="PTHR33558:SF1">
    <property type="entry name" value="GLUTAREDOXIN-LIKE PROTEIN C5ORF63 HOMOLOG"/>
    <property type="match status" value="1"/>
</dbReference>
<sequence>MVKLIFYTRQNCHLCAVAKAVVRELQQYHDFQVEIRNVDDHPDWIRAYGDEVPVGIIGDRKVFKYRVKEDQLRLAILAS</sequence>
<dbReference type="InterPro" id="IPR036249">
    <property type="entry name" value="Thioredoxin-like_sf"/>
</dbReference>
<dbReference type="InterPro" id="IPR008554">
    <property type="entry name" value="Glutaredoxin-like"/>
</dbReference>
<name>A0A382BC46_9ZZZZ</name>
<reference evidence="1" key="1">
    <citation type="submission" date="2018-05" db="EMBL/GenBank/DDBJ databases">
        <authorList>
            <person name="Lanie J.A."/>
            <person name="Ng W.-L."/>
            <person name="Kazmierczak K.M."/>
            <person name="Andrzejewski T.M."/>
            <person name="Davidsen T.M."/>
            <person name="Wayne K.J."/>
            <person name="Tettelin H."/>
            <person name="Glass J.I."/>
            <person name="Rusch D."/>
            <person name="Podicherti R."/>
            <person name="Tsui H.-C.T."/>
            <person name="Winkler M.E."/>
        </authorList>
    </citation>
    <scope>NUCLEOTIDE SEQUENCE</scope>
</reference>
<evidence type="ECO:0008006" key="2">
    <source>
        <dbReference type="Google" id="ProtNLM"/>
    </source>
</evidence>
<dbReference type="SUPFAM" id="SSF52833">
    <property type="entry name" value="Thioredoxin-like"/>
    <property type="match status" value="1"/>
</dbReference>
<gene>
    <name evidence="1" type="ORF">METZ01_LOCUS163641</name>
</gene>
<organism evidence="1">
    <name type="scientific">marine metagenome</name>
    <dbReference type="NCBI Taxonomy" id="408172"/>
    <lineage>
        <taxon>unclassified sequences</taxon>
        <taxon>metagenomes</taxon>
        <taxon>ecological metagenomes</taxon>
    </lineage>
</organism>
<protein>
    <recommendedName>
        <fullName evidence="2">Glutaredoxin domain-containing protein</fullName>
    </recommendedName>
</protein>